<keyword evidence="5" id="KW-0813">Transport</keyword>
<evidence type="ECO:0000256" key="12">
    <source>
        <dbReference type="ARBA" id="ARBA00031636"/>
    </source>
</evidence>
<comment type="similarity">
    <text evidence="3">Belongs to the multi antimicrobial extrusion (MATE) (TC 2.A.66.1) family.</text>
</comment>
<name>A0A064BZM5_STREE</name>
<evidence type="ECO:0000313" key="19">
    <source>
        <dbReference type="Proteomes" id="UP000490982"/>
    </source>
</evidence>
<feature type="transmembrane region" description="Helical" evidence="13">
    <location>
        <begin position="414"/>
        <end position="434"/>
    </location>
</feature>
<evidence type="ECO:0000313" key="15">
    <source>
        <dbReference type="EMBL" id="MTW24677.1"/>
    </source>
</evidence>
<dbReference type="Proteomes" id="UP000490982">
    <property type="component" value="Unassembled WGS sequence"/>
</dbReference>
<accession>A0A064BZM5</accession>
<evidence type="ECO:0000256" key="8">
    <source>
        <dbReference type="ARBA" id="ARBA00022692"/>
    </source>
</evidence>
<evidence type="ECO:0000256" key="4">
    <source>
        <dbReference type="ARBA" id="ARBA00020268"/>
    </source>
</evidence>
<evidence type="ECO:0000256" key="10">
    <source>
        <dbReference type="ARBA" id="ARBA00023065"/>
    </source>
</evidence>
<protein>
    <recommendedName>
        <fullName evidence="4">Probable multidrug resistance protein NorM</fullName>
    </recommendedName>
    <alternativeName>
        <fullName evidence="12">Multidrug-efflux transporter</fullName>
    </alternativeName>
</protein>
<feature type="transmembrane region" description="Helical" evidence="13">
    <location>
        <begin position="91"/>
        <end position="113"/>
    </location>
</feature>
<sequence length="453" mass="50059">MYKTKCLREKLVLFLKIFFPILIYQFANYSASFVDTAMTGQYNTMDLAGVSMATSIWNPFFTFLTGIVSALVPIIGHHLGRGKKEEVASDFYQFIYLALGLSVVLLGMVLFLAPTILNHIGLEAAVAAVAVRYLWFLSIGIIPLLLFSVIRSLLDSLGLTKLSMYLMLLLLPLNSGFNYLLIYGAFGVPELGGAGAGLGTSLAYWVLLGISVLVLFKQEKLKALHLEKRIPLNMDKIKEGVRLGLPIGGTVFAEVAIFSVVGLIMAKFSSLIIASHQSAMNFSSLMYAFPMSISSAMAIVVSYEVGAKRFDDAKTYIGLGRWTALIFAAFTLTFLYIFRGNVASLYGNDPKFIDLTARFLTYSLFFQLADTFAAPLQGILRGYKDTVIPFYLGLLGYWGVAIPVATLFDSLTDFGAYSYWIGLIISLIVSGALYRWRLTVIMKRFESLAKSKR</sequence>
<reference evidence="14 17" key="1">
    <citation type="submission" date="2015-03" db="EMBL/GenBank/DDBJ databases">
        <authorList>
            <consortium name="Pathogen Informatics"/>
            <person name="Murphy D."/>
        </authorList>
    </citation>
    <scope>NUCLEOTIDE SEQUENCE [LARGE SCALE GENOMIC DNA]</scope>
    <source>
        <strain evidence="14 17">0310</strain>
    </source>
</reference>
<dbReference type="NCBIfam" id="TIGR00797">
    <property type="entry name" value="matE"/>
    <property type="match status" value="1"/>
</dbReference>
<evidence type="ECO:0000256" key="7">
    <source>
        <dbReference type="ARBA" id="ARBA00022475"/>
    </source>
</evidence>
<dbReference type="PANTHER" id="PTHR43298">
    <property type="entry name" value="MULTIDRUG RESISTANCE PROTEIN NORM-RELATED"/>
    <property type="match status" value="1"/>
</dbReference>
<evidence type="ECO:0000256" key="11">
    <source>
        <dbReference type="ARBA" id="ARBA00023136"/>
    </source>
</evidence>
<keyword evidence="7" id="KW-1003">Cell membrane</keyword>
<dbReference type="PIRSF" id="PIRSF006603">
    <property type="entry name" value="DinF"/>
    <property type="match status" value="1"/>
</dbReference>
<evidence type="ECO:0000256" key="6">
    <source>
        <dbReference type="ARBA" id="ARBA00022449"/>
    </source>
</evidence>
<dbReference type="CDD" id="cd13131">
    <property type="entry name" value="MATE_NorM_like"/>
    <property type="match status" value="1"/>
</dbReference>
<dbReference type="Pfam" id="PF01554">
    <property type="entry name" value="MatE"/>
    <property type="match status" value="2"/>
</dbReference>
<comment type="subcellular location">
    <subcellularLocation>
        <location evidence="2">Cell membrane</location>
        <topology evidence="2">Multi-pass membrane protein</topology>
    </subcellularLocation>
</comment>
<dbReference type="Proteomes" id="UP000311674">
    <property type="component" value="Unassembled WGS sequence"/>
</dbReference>
<organism evidence="14 17">
    <name type="scientific">Streptococcus pneumoniae</name>
    <dbReference type="NCBI Taxonomy" id="1313"/>
    <lineage>
        <taxon>Bacteria</taxon>
        <taxon>Bacillati</taxon>
        <taxon>Bacillota</taxon>
        <taxon>Bacilli</taxon>
        <taxon>Lactobacillales</taxon>
        <taxon>Streptococcaceae</taxon>
        <taxon>Streptococcus</taxon>
    </lineage>
</organism>
<dbReference type="PANTHER" id="PTHR43298:SF2">
    <property type="entry name" value="FMN_FAD EXPORTER YEEO-RELATED"/>
    <property type="match status" value="1"/>
</dbReference>
<dbReference type="GO" id="GO:0042910">
    <property type="term" value="F:xenobiotic transmembrane transporter activity"/>
    <property type="evidence" value="ECO:0007669"/>
    <property type="project" value="InterPro"/>
</dbReference>
<dbReference type="GO" id="GO:0005886">
    <property type="term" value="C:plasma membrane"/>
    <property type="evidence" value="ECO:0007669"/>
    <property type="project" value="UniProtKB-SubCell"/>
</dbReference>
<evidence type="ECO:0000256" key="1">
    <source>
        <dbReference type="ARBA" id="ARBA00003408"/>
    </source>
</evidence>
<keyword evidence="10" id="KW-0406">Ion transport</keyword>
<evidence type="ECO:0000313" key="18">
    <source>
        <dbReference type="Proteomes" id="UP000311674"/>
    </source>
</evidence>
<dbReference type="InterPro" id="IPR002528">
    <property type="entry name" value="MATE_fam"/>
</dbReference>
<evidence type="ECO:0000313" key="17">
    <source>
        <dbReference type="Proteomes" id="UP000045541"/>
    </source>
</evidence>
<evidence type="ECO:0000313" key="16">
    <source>
        <dbReference type="EMBL" id="VSC34089.1"/>
    </source>
</evidence>
<feature type="transmembrane region" description="Helical" evidence="13">
    <location>
        <begin position="166"/>
        <end position="186"/>
    </location>
</feature>
<evidence type="ECO:0000256" key="13">
    <source>
        <dbReference type="SAM" id="Phobius"/>
    </source>
</evidence>
<proteinExistence type="inferred from homology"/>
<feature type="transmembrane region" description="Helical" evidence="13">
    <location>
        <begin position="359"/>
        <end position="376"/>
    </location>
</feature>
<keyword evidence="6" id="KW-0050">Antiport</keyword>
<dbReference type="GO" id="GO:0006811">
    <property type="term" value="P:monoatomic ion transport"/>
    <property type="evidence" value="ECO:0007669"/>
    <property type="project" value="UniProtKB-KW"/>
</dbReference>
<feature type="transmembrane region" description="Helical" evidence="13">
    <location>
        <begin position="243"/>
        <end position="265"/>
    </location>
</feature>
<feature type="transmembrane region" description="Helical" evidence="13">
    <location>
        <begin position="285"/>
        <end position="307"/>
    </location>
</feature>
<dbReference type="GO" id="GO:0015297">
    <property type="term" value="F:antiporter activity"/>
    <property type="evidence" value="ECO:0007669"/>
    <property type="project" value="UniProtKB-KW"/>
</dbReference>
<dbReference type="RefSeq" id="WP_000278533.1">
    <property type="nucleotide sequence ID" value="NZ_AP026922.1"/>
</dbReference>
<keyword evidence="8 13" id="KW-0812">Transmembrane</keyword>
<feature type="transmembrane region" description="Helical" evidence="13">
    <location>
        <begin position="192"/>
        <end position="216"/>
    </location>
</feature>
<evidence type="ECO:0000256" key="5">
    <source>
        <dbReference type="ARBA" id="ARBA00022448"/>
    </source>
</evidence>
<dbReference type="InterPro" id="IPR048279">
    <property type="entry name" value="MdtK-like"/>
</dbReference>
<dbReference type="AlphaFoldDB" id="A0A064BZM5"/>
<feature type="transmembrane region" description="Helical" evidence="13">
    <location>
        <begin position="319"/>
        <end position="339"/>
    </location>
</feature>
<evidence type="ECO:0000256" key="3">
    <source>
        <dbReference type="ARBA" id="ARBA00010199"/>
    </source>
</evidence>
<feature type="transmembrane region" description="Helical" evidence="13">
    <location>
        <begin position="60"/>
        <end position="79"/>
    </location>
</feature>
<dbReference type="InterPro" id="IPR050222">
    <property type="entry name" value="MATE_MdtK"/>
</dbReference>
<evidence type="ECO:0000256" key="2">
    <source>
        <dbReference type="ARBA" id="ARBA00004651"/>
    </source>
</evidence>
<keyword evidence="11 13" id="KW-0472">Membrane</keyword>
<dbReference type="Proteomes" id="UP000045541">
    <property type="component" value="Unassembled WGS sequence"/>
</dbReference>
<feature type="transmembrane region" description="Helical" evidence="13">
    <location>
        <begin position="12"/>
        <end position="31"/>
    </location>
</feature>
<dbReference type="EMBL" id="CABBMN010000019">
    <property type="protein sequence ID" value="VSC34089.1"/>
    <property type="molecule type" value="Genomic_DNA"/>
</dbReference>
<feature type="transmembrane region" description="Helical" evidence="13">
    <location>
        <begin position="133"/>
        <end position="154"/>
    </location>
</feature>
<feature type="transmembrane region" description="Helical" evidence="13">
    <location>
        <begin position="388"/>
        <end position="408"/>
    </location>
</feature>
<comment type="function">
    <text evidence="1">Multidrug efflux pump.</text>
</comment>
<dbReference type="EMBL" id="WNHS01000027">
    <property type="protein sequence ID" value="MTW24677.1"/>
    <property type="molecule type" value="Genomic_DNA"/>
</dbReference>
<reference evidence="16 18" key="2">
    <citation type="submission" date="2019-04" db="EMBL/GenBank/DDBJ databases">
        <authorList>
            <consortium name="Pathogen Informatics"/>
        </authorList>
    </citation>
    <scope>NUCLEOTIDE SEQUENCE [LARGE SCALE GENOMIC DNA]</scope>
    <source>
        <strain evidence="16 18">GPSC148</strain>
    </source>
</reference>
<reference evidence="15 19" key="3">
    <citation type="submission" date="2019-11" db="EMBL/GenBank/DDBJ databases">
        <title>Growth characteristics of pneumococcus vary with the chemical composition of the capsule and with environmental conditions.</title>
        <authorList>
            <person name="Tothpal A."/>
            <person name="Desobry K."/>
            <person name="Joshi S."/>
            <person name="Wyllie A.L."/>
            <person name="Weinberger D.M."/>
        </authorList>
    </citation>
    <scope>NUCLEOTIDE SEQUENCE [LARGE SCALE GENOMIC DNA]</scope>
    <source>
        <strain evidence="15">Pnumococcus23A</strain>
        <strain evidence="19">pnumococcus23A</strain>
    </source>
</reference>
<gene>
    <name evidence="14" type="primary">norM_1</name>
    <name evidence="16" type="synonym">norM</name>
    <name evidence="15" type="synonym">pdrM</name>
    <name evidence="14" type="ORF">ERS096071_00019</name>
    <name evidence="15" type="ORF">GM537_07450</name>
    <name evidence="16" type="ORF">SAMEA3390019_02030</name>
</gene>
<evidence type="ECO:0000256" key="9">
    <source>
        <dbReference type="ARBA" id="ARBA00022989"/>
    </source>
</evidence>
<dbReference type="EMBL" id="CMWB01000001">
    <property type="protein sequence ID" value="CKI80312.1"/>
    <property type="molecule type" value="Genomic_DNA"/>
</dbReference>
<evidence type="ECO:0000313" key="14">
    <source>
        <dbReference type="EMBL" id="CKI80312.1"/>
    </source>
</evidence>
<keyword evidence="9 13" id="KW-1133">Transmembrane helix</keyword>